<reference evidence="1 2" key="1">
    <citation type="submission" date="2014-11" db="EMBL/GenBank/DDBJ databases">
        <authorList>
            <person name="Zhu J."/>
            <person name="Qi W."/>
            <person name="Song R."/>
        </authorList>
    </citation>
    <scope>NUCLEOTIDE SEQUENCE [LARGE SCALE GENOMIC DNA]</scope>
</reference>
<accession>A0A0G4GMP4</accession>
<organism evidence="1 2">
    <name type="scientific">Vitrella brassicaformis (strain CCMP3155)</name>
    <dbReference type="NCBI Taxonomy" id="1169540"/>
    <lineage>
        <taxon>Eukaryota</taxon>
        <taxon>Sar</taxon>
        <taxon>Alveolata</taxon>
        <taxon>Colpodellida</taxon>
        <taxon>Vitrellaceae</taxon>
        <taxon>Vitrella</taxon>
    </lineage>
</organism>
<keyword evidence="2" id="KW-1185">Reference proteome</keyword>
<dbReference type="PhylomeDB" id="A0A0G4GMP4"/>
<gene>
    <name evidence="1" type="ORF">Vbra_2713</name>
</gene>
<protein>
    <submittedName>
        <fullName evidence="1">Uncharacterized protein</fullName>
    </submittedName>
</protein>
<sequence>MLKCPNHGYLISRHNTVQATVYRICKEARCLSVKTEQLLRDYQCPLPQTTDKQRMDLVITQYDGSKIIVDITGTHPTHADRPGDPRNLTNQQPGSALCAAEKCKRDLYAVACVRGGQA</sequence>
<evidence type="ECO:0000313" key="2">
    <source>
        <dbReference type="Proteomes" id="UP000041254"/>
    </source>
</evidence>
<proteinExistence type="predicted"/>
<dbReference type="OrthoDB" id="444472at2759"/>
<dbReference type="VEuPathDB" id="CryptoDB:Vbra_2713"/>
<dbReference type="EMBL" id="CDMY01000719">
    <property type="protein sequence ID" value="CEM31464.1"/>
    <property type="molecule type" value="Genomic_DNA"/>
</dbReference>
<dbReference type="InParanoid" id="A0A0G4GMP4"/>
<dbReference type="AlphaFoldDB" id="A0A0G4GMP4"/>
<evidence type="ECO:0000313" key="1">
    <source>
        <dbReference type="EMBL" id="CEM31464.1"/>
    </source>
</evidence>
<name>A0A0G4GMP4_VITBC</name>
<dbReference type="Proteomes" id="UP000041254">
    <property type="component" value="Unassembled WGS sequence"/>
</dbReference>